<comment type="similarity">
    <text evidence="8">Belongs to the MenA family. Type 1 subfamily.</text>
</comment>
<feature type="transmembrane region" description="Helical" evidence="8">
    <location>
        <begin position="37"/>
        <end position="58"/>
    </location>
</feature>
<dbReference type="InterPro" id="IPR004657">
    <property type="entry name" value="MenA"/>
</dbReference>
<dbReference type="NCBIfam" id="TIGR00751">
    <property type="entry name" value="menA"/>
    <property type="match status" value="1"/>
</dbReference>
<comment type="caution">
    <text evidence="11">The sequence shown here is derived from an EMBL/GenBank/DDBJ whole genome shotgun (WGS) entry which is preliminary data.</text>
</comment>
<dbReference type="Gene3D" id="1.10.357.140">
    <property type="entry name" value="UbiA prenyltransferase"/>
    <property type="match status" value="1"/>
</dbReference>
<feature type="transmembrane region" description="Helical" evidence="8">
    <location>
        <begin position="142"/>
        <end position="164"/>
    </location>
</feature>
<feature type="transmembrane region" description="Helical" evidence="8">
    <location>
        <begin position="12"/>
        <end position="31"/>
    </location>
</feature>
<dbReference type="HAMAP" id="MF_01937">
    <property type="entry name" value="MenA_1"/>
    <property type="match status" value="1"/>
</dbReference>
<dbReference type="RefSeq" id="WP_309955874.1">
    <property type="nucleotide sequence ID" value="NZ_JAVDUJ010000001.1"/>
</dbReference>
<dbReference type="PANTHER" id="PTHR13929">
    <property type="entry name" value="1,4-DIHYDROXY-2-NAPHTHOATE OCTAPRENYLTRANSFERASE"/>
    <property type="match status" value="1"/>
</dbReference>
<comment type="subcellular location">
    <subcellularLocation>
        <location evidence="8">Cell membrane</location>
        <topology evidence="8">Multi-pass membrane protein</topology>
    </subcellularLocation>
    <subcellularLocation>
        <location evidence="1">Membrane</location>
        <topology evidence="1">Multi-pass membrane protein</topology>
    </subcellularLocation>
</comment>
<dbReference type="GO" id="GO:0046428">
    <property type="term" value="F:1,4-dihydroxy-2-naphthoate polyprenyltransferase activity"/>
    <property type="evidence" value="ECO:0007669"/>
    <property type="project" value="UniProtKB-EC"/>
</dbReference>
<evidence type="ECO:0000256" key="5">
    <source>
        <dbReference type="ARBA" id="ARBA00022692"/>
    </source>
</evidence>
<feature type="compositionally biased region" description="Polar residues" evidence="10">
    <location>
        <begin position="332"/>
        <end position="350"/>
    </location>
</feature>
<evidence type="ECO:0000256" key="2">
    <source>
        <dbReference type="ARBA" id="ARBA00022428"/>
    </source>
</evidence>
<dbReference type="Pfam" id="PF01040">
    <property type="entry name" value="UbiA"/>
    <property type="match status" value="1"/>
</dbReference>
<comment type="pathway">
    <text evidence="8">Quinol/quinone metabolism; menaquinone biosynthesis; menaquinol from 1,4-dihydroxy-2-naphthoate: step 1/2.</text>
</comment>
<keyword evidence="12" id="KW-1185">Reference proteome</keyword>
<feature type="transmembrane region" description="Helical" evidence="8">
    <location>
        <begin position="89"/>
        <end position="107"/>
    </location>
</feature>
<proteinExistence type="inferred from homology"/>
<evidence type="ECO:0000256" key="7">
    <source>
        <dbReference type="ARBA" id="ARBA00023136"/>
    </source>
</evidence>
<dbReference type="PANTHER" id="PTHR13929:SF0">
    <property type="entry name" value="UBIA PRENYLTRANSFERASE DOMAIN-CONTAINING PROTEIN 1"/>
    <property type="match status" value="1"/>
</dbReference>
<keyword evidence="5 8" id="KW-0812">Transmembrane</keyword>
<keyword evidence="3 8" id="KW-1003">Cell membrane</keyword>
<evidence type="ECO:0000256" key="4">
    <source>
        <dbReference type="ARBA" id="ARBA00022679"/>
    </source>
</evidence>
<comment type="catalytic activity">
    <reaction evidence="8">
        <text>an all-trans-polyprenyl diphosphate + 1,4-dihydroxy-2-naphthoate + H(+) = a 2-demethylmenaquinol + CO2 + diphosphate</text>
        <dbReference type="Rhea" id="RHEA:26478"/>
        <dbReference type="Rhea" id="RHEA-COMP:9563"/>
        <dbReference type="Rhea" id="RHEA-COMP:9564"/>
        <dbReference type="ChEBI" id="CHEBI:11173"/>
        <dbReference type="ChEBI" id="CHEBI:15378"/>
        <dbReference type="ChEBI" id="CHEBI:16526"/>
        <dbReference type="ChEBI" id="CHEBI:33019"/>
        <dbReference type="ChEBI" id="CHEBI:55437"/>
        <dbReference type="ChEBI" id="CHEBI:58914"/>
        <dbReference type="EC" id="2.5.1.74"/>
    </reaction>
</comment>
<dbReference type="InterPro" id="IPR000537">
    <property type="entry name" value="UbiA_prenyltransferase"/>
</dbReference>
<feature type="transmembrane region" description="Helical" evidence="8">
    <location>
        <begin position="213"/>
        <end position="231"/>
    </location>
</feature>
<evidence type="ECO:0000313" key="11">
    <source>
        <dbReference type="EMBL" id="MDR6939294.1"/>
    </source>
</evidence>
<dbReference type="NCBIfam" id="NF004751">
    <property type="entry name" value="PRK06080.1-3"/>
    <property type="match status" value="1"/>
</dbReference>
<feature type="transmembrane region" description="Helical" evidence="8">
    <location>
        <begin position="170"/>
        <end position="192"/>
    </location>
</feature>
<keyword evidence="7 8" id="KW-0472">Membrane</keyword>
<feature type="transmembrane region" description="Helical" evidence="8">
    <location>
        <begin position="113"/>
        <end position="130"/>
    </location>
</feature>
<sequence>MATFNDWLEGARLRTLPAAIAPVIAGAGIAYSENAFSIIRTLLAASVALLLQIGVNFANDYSDGIRGTDTHRAGPPRLTGGGKSNPRKVLAAALSAFALAGFFGIVLVALSGAWWLLAVGAAAIIAAWYYTGGKYPYGYHGLGELFVLIFFGYVATVGTVYTQSLTMPDLAWIAGSGIGMIACALLMINNIRDIPTDKIANKRTLAVRLGEKRARIAYLLLLLIPILFLTIGFAGHYPIMMCALILVPWATEIAKPVMRGATGAALIPALKQTGLYEIGYAVLITGGIIIGEITGIGALIGIAIALMVLIFWLAFEFTSRSKIMRTRRSKSTRVQSSNARTKVSYSSSAKQRGKNSRAPRSNTRGSRSKAQRRRK</sequence>
<evidence type="ECO:0000256" key="1">
    <source>
        <dbReference type="ARBA" id="ARBA00004141"/>
    </source>
</evidence>
<evidence type="ECO:0000256" key="3">
    <source>
        <dbReference type="ARBA" id="ARBA00022475"/>
    </source>
</evidence>
<name>A0ABU1T1N7_9ACTO</name>
<keyword evidence="4 8" id="KW-0808">Transferase</keyword>
<evidence type="ECO:0000256" key="10">
    <source>
        <dbReference type="SAM" id="MobiDB-lite"/>
    </source>
</evidence>
<dbReference type="InterPro" id="IPR026046">
    <property type="entry name" value="UBIAD1"/>
</dbReference>
<dbReference type="EMBL" id="JAVDUJ010000001">
    <property type="protein sequence ID" value="MDR6939294.1"/>
    <property type="molecule type" value="Genomic_DNA"/>
</dbReference>
<feature type="transmembrane region" description="Helical" evidence="8">
    <location>
        <begin position="296"/>
        <end position="315"/>
    </location>
</feature>
<feature type="compositionally biased region" description="Basic residues" evidence="10">
    <location>
        <begin position="366"/>
        <end position="375"/>
    </location>
</feature>
<dbReference type="EC" id="2.5.1.74" evidence="8 9"/>
<evidence type="ECO:0000313" key="12">
    <source>
        <dbReference type="Proteomes" id="UP001266099"/>
    </source>
</evidence>
<protein>
    <recommendedName>
        <fullName evidence="8 9">1,4-dihydroxy-2-naphthoate octaprenyltransferase</fullName>
        <shortName evidence="8">DHNA-octaprenyltransferase</shortName>
        <ecNumber evidence="8 9">2.5.1.74</ecNumber>
    </recommendedName>
</protein>
<evidence type="ECO:0000256" key="9">
    <source>
        <dbReference type="NCBIfam" id="TIGR00751"/>
    </source>
</evidence>
<keyword evidence="6 8" id="KW-1133">Transmembrane helix</keyword>
<comment type="function">
    <text evidence="8">Conversion of 1,4-dihydroxy-2-naphthoate (DHNA) to demethylmenaquinone (DMK).</text>
</comment>
<dbReference type="Proteomes" id="UP001266099">
    <property type="component" value="Unassembled WGS sequence"/>
</dbReference>
<accession>A0ABU1T1N7</accession>
<keyword evidence="2 8" id="KW-0474">Menaquinone biosynthesis</keyword>
<organism evidence="11 12">
    <name type="scientific">Arcanobacterium hippocoleae</name>
    <dbReference type="NCBI Taxonomy" id="149017"/>
    <lineage>
        <taxon>Bacteria</taxon>
        <taxon>Bacillati</taxon>
        <taxon>Actinomycetota</taxon>
        <taxon>Actinomycetes</taxon>
        <taxon>Actinomycetales</taxon>
        <taxon>Actinomycetaceae</taxon>
        <taxon>Arcanobacterium</taxon>
    </lineage>
</organism>
<reference evidence="11 12" key="1">
    <citation type="submission" date="2023-07" db="EMBL/GenBank/DDBJ databases">
        <title>Sequencing the genomes of 1000 actinobacteria strains.</title>
        <authorList>
            <person name="Klenk H.-P."/>
        </authorList>
    </citation>
    <scope>NUCLEOTIDE SEQUENCE [LARGE SCALE GENOMIC DNA]</scope>
    <source>
        <strain evidence="11 12">DSM 15539</strain>
    </source>
</reference>
<dbReference type="InterPro" id="IPR044878">
    <property type="entry name" value="UbiA_sf"/>
</dbReference>
<feature type="region of interest" description="Disordered" evidence="10">
    <location>
        <begin position="326"/>
        <end position="375"/>
    </location>
</feature>
<evidence type="ECO:0000256" key="6">
    <source>
        <dbReference type="ARBA" id="ARBA00022989"/>
    </source>
</evidence>
<dbReference type="CDD" id="cd13962">
    <property type="entry name" value="PT_UbiA_UBIAD1"/>
    <property type="match status" value="1"/>
</dbReference>
<gene>
    <name evidence="8" type="primary">menA</name>
    <name evidence="11" type="ORF">J2S36_000837</name>
</gene>
<evidence type="ECO:0000256" key="8">
    <source>
        <dbReference type="HAMAP-Rule" id="MF_01937"/>
    </source>
</evidence>